<dbReference type="eggNOG" id="KOG4106">
    <property type="taxonomic scope" value="Eukaryota"/>
</dbReference>
<feature type="compositionally biased region" description="Basic and acidic residues" evidence="1">
    <location>
        <begin position="609"/>
        <end position="619"/>
    </location>
</feature>
<evidence type="ECO:0000313" key="3">
    <source>
        <dbReference type="Ensembl" id="ENSOCUP00000025546.2"/>
    </source>
</evidence>
<proteinExistence type="predicted"/>
<feature type="region of interest" description="Disordered" evidence="1">
    <location>
        <begin position="599"/>
        <end position="622"/>
    </location>
</feature>
<dbReference type="Ensembl" id="ENSOCUT00000030393.2">
    <property type="protein sequence ID" value="ENSOCUP00000025546.2"/>
    <property type="gene ID" value="ENSOCUG00000015577.4"/>
</dbReference>
<dbReference type="EMBL" id="AAGW02056378">
    <property type="status" value="NOT_ANNOTATED_CDS"/>
    <property type="molecule type" value="Genomic_DNA"/>
</dbReference>
<reference evidence="3" key="3">
    <citation type="submission" date="2025-09" db="UniProtKB">
        <authorList>
            <consortium name="Ensembl"/>
        </authorList>
    </citation>
    <scope>IDENTIFICATION</scope>
    <source>
        <strain evidence="3">Thorbecke</strain>
    </source>
</reference>
<name>G1U7Y6_RABIT</name>
<keyword evidence="4" id="KW-1185">Reference proteome</keyword>
<organism evidence="3 4">
    <name type="scientific">Oryctolagus cuniculus</name>
    <name type="common">Rabbit</name>
    <dbReference type="NCBI Taxonomy" id="9986"/>
    <lineage>
        <taxon>Eukaryota</taxon>
        <taxon>Metazoa</taxon>
        <taxon>Chordata</taxon>
        <taxon>Craniata</taxon>
        <taxon>Vertebrata</taxon>
        <taxon>Euteleostomi</taxon>
        <taxon>Mammalia</taxon>
        <taxon>Eutheria</taxon>
        <taxon>Euarchontoglires</taxon>
        <taxon>Glires</taxon>
        <taxon>Lagomorpha</taxon>
        <taxon>Leporidae</taxon>
        <taxon>Oryctolagus</taxon>
    </lineage>
</organism>
<dbReference type="PANTHER" id="PTHR23093">
    <property type="entry name" value="SIMILAR TO CHROMOSOME 3 OPEN READING FRAME 20"/>
    <property type="match status" value="1"/>
</dbReference>
<feature type="compositionally biased region" description="Basic residues" evidence="1">
    <location>
        <begin position="353"/>
        <end position="364"/>
    </location>
</feature>
<accession>G1U7Y6</accession>
<dbReference type="EMBL" id="AAGW02056377">
    <property type="status" value="NOT_ANNOTATED_CDS"/>
    <property type="molecule type" value="Genomic_DNA"/>
</dbReference>
<evidence type="ECO:0000259" key="2">
    <source>
        <dbReference type="Pfam" id="PF14977"/>
    </source>
</evidence>
<dbReference type="PaxDb" id="9986-ENSOCUP00000025546"/>
<dbReference type="Pfam" id="PF14977">
    <property type="entry name" value="FAM194"/>
    <property type="match status" value="1"/>
</dbReference>
<reference evidence="3" key="2">
    <citation type="submission" date="2025-08" db="UniProtKB">
        <authorList>
            <consortium name="Ensembl"/>
        </authorList>
    </citation>
    <scope>IDENTIFICATION</scope>
    <source>
        <strain evidence="3">Thorbecke</strain>
    </source>
</reference>
<dbReference type="AlphaFoldDB" id="G1U7Y6"/>
<dbReference type="HOGENOM" id="CLU_015383_0_0_1"/>
<dbReference type="Bgee" id="ENSOCUG00000015577">
    <property type="expression patterns" value="Expressed in testis"/>
</dbReference>
<dbReference type="FunCoup" id="G1U7Y6">
    <property type="interactions" value="104"/>
</dbReference>
<dbReference type="GeneTree" id="ENSGT00940000153655"/>
<sequence length="869" mass="97441">MSDFKSNQEVYQHYTATAPRLLAHVSRLLIHCRKEGIAVPKGIRNIFEFTWEELITDPTVPTPSNILGLEVSFGPPPVVLVEPIPVPVVTPKKPPPRTLPPILPVVTAAVKHSISSPSQAHPRPSIQETLDKFHQQSIHVLTELLTLKMKVMEESASVGANPLDIPRRFVEASQLLHLNAKEMAFNYMIGIVKRGGYSKGQMGKESPMNFSTIGVNSPYQLTYQPSTACLSFCLSTGKETKKKIGKSKSVKDIFTSLPQGAAASPDSVEFRDPCPEAREKLQELCCHIEAERASWKGRNICYPTIVRNYGAKIPSQPVSTPKLDSQVPNSHHLQASGAHTASPAPHQPSPHRAQCRRNPQKQKVPKKPIKLHYTFYDGSSFVYYPSGNIAVCQIPTCCRERTITYLYNDVPHSFLALFIADSQGYVHYNAKTRCPYVLVLDEEGGTTTDHKGYIVHKWSWSSKTETLLSLQYKVNEQLKLTVLGKDCITVTFTSLNETVTLTVSSKNCPHRPLHSKRPSRRISVMEDKISKMSRALAELKKWFQKTLTLLMNSILLAADLLTIDYPPVMKEVEFTRFRLKSGSLPEWSPKLSLYGGKLISPPQSAQRESSLDEPLKEASEPAPVKSVKKKIIKAQSKAKVTARGKTKEVRTSTRWVASPSDCPLVLRKLLRKEDARAGCKCIVKVPLVSDLELERFLSVPRDPSQVLVIGILSNQNPSSTAQLKWLLDTLYRHQQRGRASPCLQCRHDPYRLLQYDLDSPLQEVPPLLVKKHAVVQGMVLVSRGPVGTHHPSACHCLSRPRPCRTQMWEEGEGSEHPAGVSPSRLRHREQKNRVTQLLAQREPTHPCPRRLKRQLMLNPFSQILIICLF</sequence>
<feature type="region of interest" description="Disordered" evidence="1">
    <location>
        <begin position="317"/>
        <end position="364"/>
    </location>
</feature>
<reference evidence="3 4" key="1">
    <citation type="journal article" date="2011" name="Nature">
        <title>A high-resolution map of human evolutionary constraint using 29 mammals.</title>
        <authorList>
            <person name="Lindblad-Toh K."/>
            <person name="Garber M."/>
            <person name="Zuk O."/>
            <person name="Lin M.F."/>
            <person name="Parker B.J."/>
            <person name="Washietl S."/>
            <person name="Kheradpour P."/>
            <person name="Ernst J."/>
            <person name="Jordan G."/>
            <person name="Mauceli E."/>
            <person name="Ward L.D."/>
            <person name="Lowe C.B."/>
            <person name="Holloway A.K."/>
            <person name="Clamp M."/>
            <person name="Gnerre S."/>
            <person name="Alfoldi J."/>
            <person name="Beal K."/>
            <person name="Chang J."/>
            <person name="Clawson H."/>
            <person name="Cuff J."/>
            <person name="Di Palma F."/>
            <person name="Fitzgerald S."/>
            <person name="Flicek P."/>
            <person name="Guttman M."/>
            <person name="Hubisz M.J."/>
            <person name="Jaffe D.B."/>
            <person name="Jungreis I."/>
            <person name="Kent W.J."/>
            <person name="Kostka D."/>
            <person name="Lara M."/>
            <person name="Martins A.L."/>
            <person name="Massingham T."/>
            <person name="Moltke I."/>
            <person name="Raney B.J."/>
            <person name="Rasmussen M.D."/>
            <person name="Robinson J."/>
            <person name="Stark A."/>
            <person name="Vilella A.J."/>
            <person name="Wen J."/>
            <person name="Xie X."/>
            <person name="Zody M.C."/>
            <person name="Baldwin J."/>
            <person name="Bloom T."/>
            <person name="Chin C.W."/>
            <person name="Heiman D."/>
            <person name="Nicol R."/>
            <person name="Nusbaum C."/>
            <person name="Young S."/>
            <person name="Wilkinson J."/>
            <person name="Worley K.C."/>
            <person name="Kovar C.L."/>
            <person name="Muzny D.M."/>
            <person name="Gibbs R.A."/>
            <person name="Cree A."/>
            <person name="Dihn H.H."/>
            <person name="Fowler G."/>
            <person name="Jhangiani S."/>
            <person name="Joshi V."/>
            <person name="Lee S."/>
            <person name="Lewis L.R."/>
            <person name="Nazareth L.V."/>
            <person name="Okwuonu G."/>
            <person name="Santibanez J."/>
            <person name="Warren W.C."/>
            <person name="Mardis E.R."/>
            <person name="Weinstock G.M."/>
            <person name="Wilson R.K."/>
            <person name="Delehaunty K."/>
            <person name="Dooling D."/>
            <person name="Fronik C."/>
            <person name="Fulton L."/>
            <person name="Fulton B."/>
            <person name="Graves T."/>
            <person name="Minx P."/>
            <person name="Sodergren E."/>
            <person name="Birney E."/>
            <person name="Margulies E.H."/>
            <person name="Herrero J."/>
            <person name="Green E.D."/>
            <person name="Haussler D."/>
            <person name="Siepel A."/>
            <person name="Goldman N."/>
            <person name="Pollard K.S."/>
            <person name="Pedersen J.S."/>
            <person name="Lander E.S."/>
            <person name="Kellis M."/>
        </authorList>
    </citation>
    <scope>NUCLEOTIDE SEQUENCE [LARGE SCALE GENOMIC DNA]</scope>
    <source>
        <strain evidence="3 4">Thorbecke inbred</strain>
    </source>
</reference>
<dbReference type="InParanoid" id="G1U7Y6"/>
<evidence type="ECO:0000256" key="1">
    <source>
        <dbReference type="SAM" id="MobiDB-lite"/>
    </source>
</evidence>
<dbReference type="Proteomes" id="UP000001811">
    <property type="component" value="Chromosome 9"/>
</dbReference>
<dbReference type="PANTHER" id="PTHR23093:SF20">
    <property type="entry name" value="SIMILAR TO CHROMOSOME 3 OPEN READING FRAME 20"/>
    <property type="match status" value="1"/>
</dbReference>
<feature type="compositionally biased region" description="Polar residues" evidence="1">
    <location>
        <begin position="317"/>
        <end position="339"/>
    </location>
</feature>
<dbReference type="InterPro" id="IPR029281">
    <property type="entry name" value="FAM194_C"/>
</dbReference>
<feature type="domain" description="FAM194 C-terminal" evidence="2">
    <location>
        <begin position="358"/>
        <end position="562"/>
    </location>
</feature>
<evidence type="ECO:0000313" key="4">
    <source>
        <dbReference type="Proteomes" id="UP000001811"/>
    </source>
</evidence>
<dbReference type="STRING" id="9986.ENSOCUP00000025546"/>
<protein>
    <recommendedName>
        <fullName evidence="2">FAM194 C-terminal domain-containing protein</fullName>
    </recommendedName>
</protein>